<evidence type="ECO:0000313" key="2">
    <source>
        <dbReference type="Proteomes" id="UP001620397"/>
    </source>
</evidence>
<accession>A0ABW8KG26</accession>
<name>A0ABW8KG26_9GAMM</name>
<dbReference type="InterPro" id="IPR021254">
    <property type="entry name" value="DUF2806"/>
</dbReference>
<evidence type="ECO:0000313" key="1">
    <source>
        <dbReference type="EMBL" id="MFK2931072.1"/>
    </source>
</evidence>
<dbReference type="Pfam" id="PF10987">
    <property type="entry name" value="DUF2806"/>
    <property type="match status" value="1"/>
</dbReference>
<dbReference type="Proteomes" id="UP001620397">
    <property type="component" value="Unassembled WGS sequence"/>
</dbReference>
<dbReference type="EMBL" id="JADIKL010000004">
    <property type="protein sequence ID" value="MFK2931072.1"/>
    <property type="molecule type" value="Genomic_DNA"/>
</dbReference>
<sequence length="326" mass="35211">MTADPSGAIVKIDGKAVSKVGVKLIEKVAEGIGGLYRPVGIVREAKANAKAEVIAALAAQQVSEIQQRAVQRFVAEEVRRQENIEKITAEAINHLHEDAEPSKINDDWMANFFEKARIVSDEEMQSIWSKILADEANAPGKFSKRTINLLSDLDKSDALMFSTLCQFSANFGSSQLLVFNPDAAVYNASGINFPALSHLESLGLIKFETLTGFTLTGLPKYFSFTYAGRQLNIALKKSGDSFQTGKAMFTRMGSELSTLIEVAEVPGFFDYLSAQFESAGIMHSVSKDVTVTIPSATHQAPDTSSILETGAYAAWSHKGSDDASGA</sequence>
<protein>
    <submittedName>
        <fullName evidence="1">DUF2806 domain-containing protein</fullName>
    </submittedName>
</protein>
<gene>
    <name evidence="1" type="ORF">ISP14_09735</name>
</gene>
<proteinExistence type="predicted"/>
<reference evidence="1 2" key="1">
    <citation type="submission" date="2020-10" db="EMBL/GenBank/DDBJ databases">
        <title>Phylogeny of dyella-like bacteria.</title>
        <authorList>
            <person name="Fu J."/>
        </authorList>
    </citation>
    <scope>NUCLEOTIDE SEQUENCE [LARGE SCALE GENOMIC DNA]</scope>
    <source>
        <strain evidence="1 2">DKC-1</strain>
    </source>
</reference>
<dbReference type="RefSeq" id="WP_404538798.1">
    <property type="nucleotide sequence ID" value="NZ_JADIKL010000004.1"/>
</dbReference>
<comment type="caution">
    <text evidence="1">The sequence shown here is derived from an EMBL/GenBank/DDBJ whole genome shotgun (WGS) entry which is preliminary data.</text>
</comment>
<keyword evidence="2" id="KW-1185">Reference proteome</keyword>
<organism evidence="1 2">
    <name type="scientific">Dyella agri</name>
    <dbReference type="NCBI Taxonomy" id="1926869"/>
    <lineage>
        <taxon>Bacteria</taxon>
        <taxon>Pseudomonadati</taxon>
        <taxon>Pseudomonadota</taxon>
        <taxon>Gammaproteobacteria</taxon>
        <taxon>Lysobacterales</taxon>
        <taxon>Rhodanobacteraceae</taxon>
        <taxon>Dyella</taxon>
    </lineage>
</organism>